<evidence type="ECO:0000256" key="1">
    <source>
        <dbReference type="ARBA" id="ARBA00022729"/>
    </source>
</evidence>
<dbReference type="Pfam" id="PF13505">
    <property type="entry name" value="OMP_b-brl"/>
    <property type="match status" value="1"/>
</dbReference>
<dbReference type="Proteomes" id="UP001301442">
    <property type="component" value="Chromosome"/>
</dbReference>
<evidence type="ECO:0000256" key="2">
    <source>
        <dbReference type="SAM" id="SignalP"/>
    </source>
</evidence>
<keyword evidence="5" id="KW-1185">Reference proteome</keyword>
<feature type="chain" id="PRO_5047235303" evidence="2">
    <location>
        <begin position="21"/>
        <end position="179"/>
    </location>
</feature>
<feature type="domain" description="Outer membrane protein beta-barrel" evidence="3">
    <location>
        <begin position="9"/>
        <end position="174"/>
    </location>
</feature>
<evidence type="ECO:0000259" key="3">
    <source>
        <dbReference type="Pfam" id="PF13505"/>
    </source>
</evidence>
<evidence type="ECO:0000313" key="4">
    <source>
        <dbReference type="EMBL" id="WOH37647.1"/>
    </source>
</evidence>
<gene>
    <name evidence="4" type="ORF">RI844_20170</name>
</gene>
<evidence type="ECO:0000313" key="5">
    <source>
        <dbReference type="Proteomes" id="UP001301442"/>
    </source>
</evidence>
<dbReference type="EMBL" id="CP136600">
    <property type="protein sequence ID" value="WOH37647.1"/>
    <property type="molecule type" value="Genomic_DNA"/>
</dbReference>
<protein>
    <submittedName>
        <fullName evidence="4">Porin family protein</fullName>
    </submittedName>
</protein>
<dbReference type="SUPFAM" id="SSF56925">
    <property type="entry name" value="OMPA-like"/>
    <property type="match status" value="1"/>
</dbReference>
<proteinExistence type="predicted"/>
<dbReference type="RefSeq" id="WP_348396433.1">
    <property type="nucleotide sequence ID" value="NZ_CP136600.1"/>
</dbReference>
<feature type="signal peptide" evidence="2">
    <location>
        <begin position="1"/>
        <end position="20"/>
    </location>
</feature>
<dbReference type="InterPro" id="IPR011250">
    <property type="entry name" value="OMP/PagP_B-barrel"/>
</dbReference>
<accession>A0ABZ0GP06</accession>
<name>A0ABZ0GP06_9GAMM</name>
<organism evidence="4 5">
    <name type="scientific">Thalassotalea fonticola</name>
    <dbReference type="NCBI Taxonomy" id="3065649"/>
    <lineage>
        <taxon>Bacteria</taxon>
        <taxon>Pseudomonadati</taxon>
        <taxon>Pseudomonadota</taxon>
        <taxon>Gammaproteobacteria</taxon>
        <taxon>Alteromonadales</taxon>
        <taxon>Colwelliaceae</taxon>
        <taxon>Thalassotalea</taxon>
    </lineage>
</organism>
<keyword evidence="1 2" id="KW-0732">Signal</keyword>
<dbReference type="Gene3D" id="2.40.160.20">
    <property type="match status" value="1"/>
</dbReference>
<reference evidence="4 5" key="1">
    <citation type="submission" date="2023-09" db="EMBL/GenBank/DDBJ databases">
        <authorList>
            <person name="Qi X."/>
        </authorList>
    </citation>
    <scope>NUCLEOTIDE SEQUENCE [LARGE SCALE GENOMIC DNA]</scope>
    <source>
        <strain evidence="4 5">S1-1</strain>
    </source>
</reference>
<sequence>MKKLLPVSLILLASTSLANAVEKENEVQAVESKGYIVGSVGSTAIDDFDKATGFEVIGGYNLSEAIALEASYVDFGSAEFDYDSDVEAEASALTVGVVGSIELAPKFTLMAKVGVASWEGELSDSYWNESIEDDGTDIFYGFGGEYKITEKVSIGARYTTYDMDGDDVTMTAATIKIAL</sequence>
<dbReference type="InterPro" id="IPR027385">
    <property type="entry name" value="Beta-barrel_OMP"/>
</dbReference>